<dbReference type="InterPro" id="IPR003812">
    <property type="entry name" value="Fido"/>
</dbReference>
<evidence type="ECO:0000313" key="2">
    <source>
        <dbReference type="EMBL" id="XCH09983.1"/>
    </source>
</evidence>
<evidence type="ECO:0000259" key="1">
    <source>
        <dbReference type="PROSITE" id="PS51459"/>
    </source>
</evidence>
<dbReference type="Gene3D" id="1.20.120.1870">
    <property type="entry name" value="Fic/DOC protein, Fido domain"/>
    <property type="match status" value="1"/>
</dbReference>
<gene>
    <name evidence="2" type="ORF">ABRP34_14140</name>
</gene>
<name>A0AAU8EMQ3_9MICC</name>
<proteinExistence type="predicted"/>
<dbReference type="RefSeq" id="WP_353710656.1">
    <property type="nucleotide sequence ID" value="NZ_CP159279.1"/>
</dbReference>
<sequence>MTAYLDIEDALQVIDRYGFHIRDVGLLASALARPATTVMGGEAYPGLALKAAVVLESVTRFHPLIDGNKRTGWTLMVLTLWINGYRHDFSADEAFDLVLGVAAGSIELQDCAIVISEHLVPRQDNRGQAAAPGH</sequence>
<dbReference type="Pfam" id="PF02661">
    <property type="entry name" value="Fic"/>
    <property type="match status" value="1"/>
</dbReference>
<protein>
    <submittedName>
        <fullName evidence="2">Fic family protein</fullName>
    </submittedName>
</protein>
<dbReference type="InterPro" id="IPR036597">
    <property type="entry name" value="Fido-like_dom_sf"/>
</dbReference>
<organism evidence="2">
    <name type="scientific">Arthrobacter sp. K5</name>
    <dbReference type="NCBI Taxonomy" id="2839623"/>
    <lineage>
        <taxon>Bacteria</taxon>
        <taxon>Bacillati</taxon>
        <taxon>Actinomycetota</taxon>
        <taxon>Actinomycetes</taxon>
        <taxon>Micrococcales</taxon>
        <taxon>Micrococcaceae</taxon>
        <taxon>Arthrobacter</taxon>
    </lineage>
</organism>
<dbReference type="PROSITE" id="PS51459">
    <property type="entry name" value="FIDO"/>
    <property type="match status" value="1"/>
</dbReference>
<dbReference type="InterPro" id="IPR006440">
    <property type="entry name" value="Doc"/>
</dbReference>
<dbReference type="EMBL" id="CP159279">
    <property type="protein sequence ID" value="XCH09983.1"/>
    <property type="molecule type" value="Genomic_DNA"/>
</dbReference>
<dbReference type="PANTHER" id="PTHR39426:SF1">
    <property type="entry name" value="HOMOLOGY TO DEATH-ON-CURING PROTEIN OF PHAGE P1"/>
    <property type="match status" value="1"/>
</dbReference>
<accession>A0AAU8EMQ3</accession>
<dbReference type="AlphaFoldDB" id="A0AAU8EMQ3"/>
<dbReference type="PANTHER" id="PTHR39426">
    <property type="entry name" value="HOMOLOGY TO DEATH-ON-CURING PROTEIN OF PHAGE P1"/>
    <property type="match status" value="1"/>
</dbReference>
<reference evidence="2" key="1">
    <citation type="submission" date="2024-06" db="EMBL/GenBank/DDBJ databases">
        <title>Biodegradation of dimethachlon by Arthrobacter sp. K5: mechanistic insights and ecological implications.</title>
        <authorList>
            <person name="Hu S."/>
            <person name="Lu P."/>
        </authorList>
    </citation>
    <scope>NUCLEOTIDE SEQUENCE</scope>
    <source>
        <strain evidence="2">K5</strain>
    </source>
</reference>
<dbReference type="GO" id="GO:0016301">
    <property type="term" value="F:kinase activity"/>
    <property type="evidence" value="ECO:0007669"/>
    <property type="project" value="InterPro"/>
</dbReference>
<dbReference type="SUPFAM" id="SSF140931">
    <property type="entry name" value="Fic-like"/>
    <property type="match status" value="1"/>
</dbReference>
<feature type="domain" description="Fido" evidence="1">
    <location>
        <begin position="5"/>
        <end position="117"/>
    </location>
</feature>
<dbReference type="InterPro" id="IPR053737">
    <property type="entry name" value="Type_II_TA_Toxin"/>
</dbReference>